<dbReference type="InterPro" id="IPR036291">
    <property type="entry name" value="NAD(P)-bd_dom_sf"/>
</dbReference>
<dbReference type="Proteomes" id="UP000649604">
    <property type="component" value="Unassembled WGS sequence"/>
</dbReference>
<dbReference type="SUPFAM" id="SSF51735">
    <property type="entry name" value="NAD(P)-binding Rossmann-fold domains"/>
    <property type="match status" value="1"/>
</dbReference>
<dbReference type="AlphaFoldDB" id="A0A9D5JWI7"/>
<comment type="similarity">
    <text evidence="1">Belongs to the Gfo/Idh/MocA family.</text>
</comment>
<dbReference type="InterPro" id="IPR000683">
    <property type="entry name" value="Gfo/Idh/MocA-like_OxRdtase_N"/>
</dbReference>
<dbReference type="GO" id="GO:0000166">
    <property type="term" value="F:nucleotide binding"/>
    <property type="evidence" value="ECO:0007669"/>
    <property type="project" value="InterPro"/>
</dbReference>
<comment type="caution">
    <text evidence="5">The sequence shown here is derived from an EMBL/GenBank/DDBJ whole genome shotgun (WGS) entry which is preliminary data.</text>
</comment>
<keyword evidence="2 5" id="KW-0560">Oxidoreductase</keyword>
<feature type="domain" description="Gfo/Idh/MocA-like oxidoreductase N-terminal" evidence="3">
    <location>
        <begin position="5"/>
        <end position="125"/>
    </location>
</feature>
<evidence type="ECO:0000313" key="6">
    <source>
        <dbReference type="Proteomes" id="UP000649604"/>
    </source>
</evidence>
<dbReference type="NCBIfam" id="TIGR04380">
    <property type="entry name" value="myo_inos_iolG"/>
    <property type="match status" value="1"/>
</dbReference>
<dbReference type="EC" id="1.1.1.18" evidence="5"/>
<dbReference type="Pfam" id="PF01408">
    <property type="entry name" value="GFO_IDH_MocA"/>
    <property type="match status" value="1"/>
</dbReference>
<evidence type="ECO:0000259" key="3">
    <source>
        <dbReference type="Pfam" id="PF01408"/>
    </source>
</evidence>
<evidence type="ECO:0000256" key="2">
    <source>
        <dbReference type="ARBA" id="ARBA00023002"/>
    </source>
</evidence>
<organism evidence="5 6">
    <name type="scientific">candidate division KSB3 bacterium</name>
    <dbReference type="NCBI Taxonomy" id="2044937"/>
    <lineage>
        <taxon>Bacteria</taxon>
        <taxon>candidate division KSB3</taxon>
    </lineage>
</organism>
<feature type="domain" description="GFO/IDH/MocA-like oxidoreductase" evidence="4">
    <location>
        <begin position="133"/>
        <end position="253"/>
    </location>
</feature>
<dbReference type="SUPFAM" id="SSF55347">
    <property type="entry name" value="Glyceraldehyde-3-phosphate dehydrogenase-like, C-terminal domain"/>
    <property type="match status" value="1"/>
</dbReference>
<dbReference type="Gene3D" id="3.30.360.10">
    <property type="entry name" value="Dihydrodipicolinate Reductase, domain 2"/>
    <property type="match status" value="1"/>
</dbReference>
<proteinExistence type="inferred from homology"/>
<evidence type="ECO:0000313" key="5">
    <source>
        <dbReference type="EMBL" id="MBD3325584.1"/>
    </source>
</evidence>
<sequence length="338" mass="37509">MAEQVRIGIIGAGRIGKLHARNLAFSVSEAEVAAVSDVYLEAAEQCAAECRIPKAVKDHRVIMDDPAIEAIFICSSTDTHSQMICEGAAAGKHIFCEKPIDFDLARIDESLKAVDDAGVKLQIGFNRRFDPSFKRARDMVAAGKIGTPHIIRITSRDPAPPPLDYVKVSGGMFLDMTIHDFDMCRYLMGEEVTEVYATGTTLIKPEFQQYNDIDTALLTLTYQNGAFCTIDNSRQAVYGYDQRVEVFGSQGCIVVGNRTPYDGTVYLQETVQQPLPLYFFLERYTEAYIDEARQFIACIQQDTPPPVVGIDGKIPVLMGLAAQQSLREHRPVKVELDK</sequence>
<protein>
    <submittedName>
        <fullName evidence="5">Inositol 2-dehydrogenase</fullName>
        <ecNumber evidence="5">1.1.1.18</ecNumber>
    </submittedName>
</protein>
<evidence type="ECO:0000256" key="1">
    <source>
        <dbReference type="ARBA" id="ARBA00010928"/>
    </source>
</evidence>
<dbReference type="PANTHER" id="PTHR42840">
    <property type="entry name" value="NAD(P)-BINDING ROSSMANN-FOLD SUPERFAMILY PROTEIN-RELATED"/>
    <property type="match status" value="1"/>
</dbReference>
<reference evidence="5" key="1">
    <citation type="submission" date="2019-11" db="EMBL/GenBank/DDBJ databases">
        <title>Microbial mats filling the niche in hypersaline microbial mats.</title>
        <authorList>
            <person name="Wong H.L."/>
            <person name="Macleod F.I."/>
            <person name="White R.A. III"/>
            <person name="Burns B.P."/>
        </authorList>
    </citation>
    <scope>NUCLEOTIDE SEQUENCE</scope>
    <source>
        <strain evidence="5">Rbin_158</strain>
    </source>
</reference>
<evidence type="ECO:0000259" key="4">
    <source>
        <dbReference type="Pfam" id="PF22725"/>
    </source>
</evidence>
<dbReference type="Gene3D" id="3.40.50.720">
    <property type="entry name" value="NAD(P)-binding Rossmann-like Domain"/>
    <property type="match status" value="1"/>
</dbReference>
<dbReference type="GO" id="GO:0050112">
    <property type="term" value="F:inositol 2-dehydrogenase (NAD+) activity"/>
    <property type="evidence" value="ECO:0007669"/>
    <property type="project" value="UniProtKB-EC"/>
</dbReference>
<gene>
    <name evidence="5" type="primary">iolG</name>
    <name evidence="5" type="ORF">GF339_13450</name>
</gene>
<dbReference type="PANTHER" id="PTHR42840:SF3">
    <property type="entry name" value="BINDING ROSSMANN FOLD OXIDOREDUCTASE, PUTATIVE (AFU_ORTHOLOGUE AFUA_2G10240)-RELATED"/>
    <property type="match status" value="1"/>
</dbReference>
<dbReference type="InterPro" id="IPR030827">
    <property type="entry name" value="Myo_inos_IolG"/>
</dbReference>
<dbReference type="EMBL" id="WJJP01000436">
    <property type="protein sequence ID" value="MBD3325584.1"/>
    <property type="molecule type" value="Genomic_DNA"/>
</dbReference>
<dbReference type="Pfam" id="PF22725">
    <property type="entry name" value="GFO_IDH_MocA_C3"/>
    <property type="match status" value="1"/>
</dbReference>
<dbReference type="InterPro" id="IPR055170">
    <property type="entry name" value="GFO_IDH_MocA-like_dom"/>
</dbReference>
<name>A0A9D5JWI7_9BACT</name>
<accession>A0A9D5JWI7</accession>
<dbReference type="FunFam" id="3.30.360.10:FF:000023">
    <property type="entry name" value="Inositol 2-dehydrogenase"/>
    <property type="match status" value="1"/>
</dbReference>